<dbReference type="InterPro" id="IPR029787">
    <property type="entry name" value="Nucleotide_cyclase"/>
</dbReference>
<sequence>MPYPRPVGTIPAMGDEPELGRALVEALMLHPHDALLVMRAVRDEDGRVVDFTYALTNDTAELNAGRPLAGRSMLEAWSREDSPFLDVFTAMLEDGGCLLSEYDGSGPTSDPALHGRTFAVYARAAGPDLVVAQYRDITGLRRAEALLQEQATHDVLTGLPNRRLFLDRLDVAMARLERHPATLAVLYCDLDHFKQVNDTLGHGVGDRLLQQVATALRGALRPADTLARFGGDEFVVLCEDLESTDAAHDLAERLRAAVPPALRIEDRDVQVGLSVGVSTTDRPAPVERVLSEADTALYAAKRAGRRRVHVFGEEMRAASRRRYHVESGLYGALEREEFLLHYQPKVHITSGRISGVEALLRWQHPDEGLLLPVEFLDVVDDGGLVLPVGEWVLRRACEEAARWGSAAETPLVQVNLSARQVTSPLLVELVRDVLAVTGLPPARLELEVTEGQVLTNMRAAVAVLQDVRDLGVGVALDDFGSGYSSLAWLQRLPVTTLKLDRAFLSDLTTAPGSAAIIRAVVDLGHALGLRVVGEGVENAGQLEALRGLGVDEAQGFHLAHPMPAASLRRMLSPPASR</sequence>
<dbReference type="InterPro" id="IPR001633">
    <property type="entry name" value="EAL_dom"/>
</dbReference>
<dbReference type="Pfam" id="PF00990">
    <property type="entry name" value="GGDEF"/>
    <property type="match status" value="1"/>
</dbReference>
<dbReference type="Gene3D" id="3.20.20.450">
    <property type="entry name" value="EAL domain"/>
    <property type="match status" value="1"/>
</dbReference>
<dbReference type="AlphaFoldDB" id="A0A2S6ITA8"/>
<name>A0A2S6ITA8_9ACTN</name>
<evidence type="ECO:0000259" key="1">
    <source>
        <dbReference type="PROSITE" id="PS50883"/>
    </source>
</evidence>
<feature type="domain" description="GGDEF" evidence="2">
    <location>
        <begin position="181"/>
        <end position="313"/>
    </location>
</feature>
<dbReference type="SMART" id="SM00267">
    <property type="entry name" value="GGDEF"/>
    <property type="match status" value="1"/>
</dbReference>
<dbReference type="EMBL" id="PTJD01000003">
    <property type="protein sequence ID" value="PPK97494.1"/>
    <property type="molecule type" value="Genomic_DNA"/>
</dbReference>
<organism evidence="3 4">
    <name type="scientific">Kineococcus xinjiangensis</name>
    <dbReference type="NCBI Taxonomy" id="512762"/>
    <lineage>
        <taxon>Bacteria</taxon>
        <taxon>Bacillati</taxon>
        <taxon>Actinomycetota</taxon>
        <taxon>Actinomycetes</taxon>
        <taxon>Kineosporiales</taxon>
        <taxon>Kineosporiaceae</taxon>
        <taxon>Kineococcus</taxon>
    </lineage>
</organism>
<dbReference type="Pfam" id="PF00563">
    <property type="entry name" value="EAL"/>
    <property type="match status" value="1"/>
</dbReference>
<evidence type="ECO:0000313" key="3">
    <source>
        <dbReference type="EMBL" id="PPK97494.1"/>
    </source>
</evidence>
<comment type="caution">
    <text evidence="3">The sequence shown here is derived from an EMBL/GenBank/DDBJ whole genome shotgun (WGS) entry which is preliminary data.</text>
</comment>
<feature type="domain" description="EAL" evidence="1">
    <location>
        <begin position="322"/>
        <end position="575"/>
    </location>
</feature>
<dbReference type="PANTHER" id="PTHR44757">
    <property type="entry name" value="DIGUANYLATE CYCLASE DGCP"/>
    <property type="match status" value="1"/>
</dbReference>
<dbReference type="FunFam" id="3.30.70.270:FF:000001">
    <property type="entry name" value="Diguanylate cyclase domain protein"/>
    <property type="match status" value="1"/>
</dbReference>
<dbReference type="SMART" id="SM00052">
    <property type="entry name" value="EAL"/>
    <property type="match status" value="1"/>
</dbReference>
<dbReference type="Proteomes" id="UP000239485">
    <property type="component" value="Unassembled WGS sequence"/>
</dbReference>
<dbReference type="InterPro" id="IPR043128">
    <property type="entry name" value="Rev_trsase/Diguanyl_cyclase"/>
</dbReference>
<keyword evidence="4" id="KW-1185">Reference proteome</keyword>
<dbReference type="Gene3D" id="3.30.70.270">
    <property type="match status" value="1"/>
</dbReference>
<dbReference type="CDD" id="cd01948">
    <property type="entry name" value="EAL"/>
    <property type="match status" value="1"/>
</dbReference>
<dbReference type="PANTHER" id="PTHR44757:SF2">
    <property type="entry name" value="BIOFILM ARCHITECTURE MAINTENANCE PROTEIN MBAA"/>
    <property type="match status" value="1"/>
</dbReference>
<accession>A0A2S6ITA8</accession>
<dbReference type="InterPro" id="IPR000160">
    <property type="entry name" value="GGDEF_dom"/>
</dbReference>
<dbReference type="InterPro" id="IPR035919">
    <property type="entry name" value="EAL_sf"/>
</dbReference>
<dbReference type="InterPro" id="IPR052155">
    <property type="entry name" value="Biofilm_reg_signaling"/>
</dbReference>
<evidence type="ECO:0000259" key="2">
    <source>
        <dbReference type="PROSITE" id="PS50887"/>
    </source>
</evidence>
<dbReference type="SUPFAM" id="SSF55073">
    <property type="entry name" value="Nucleotide cyclase"/>
    <property type="match status" value="1"/>
</dbReference>
<reference evidence="3 4" key="1">
    <citation type="submission" date="2018-02" db="EMBL/GenBank/DDBJ databases">
        <title>Genomic Encyclopedia of Archaeal and Bacterial Type Strains, Phase II (KMG-II): from individual species to whole genera.</title>
        <authorList>
            <person name="Goeker M."/>
        </authorList>
    </citation>
    <scope>NUCLEOTIDE SEQUENCE [LARGE SCALE GENOMIC DNA]</scope>
    <source>
        <strain evidence="3 4">DSM 22857</strain>
    </source>
</reference>
<dbReference type="PROSITE" id="PS50887">
    <property type="entry name" value="GGDEF"/>
    <property type="match status" value="1"/>
</dbReference>
<dbReference type="PROSITE" id="PS50883">
    <property type="entry name" value="EAL"/>
    <property type="match status" value="1"/>
</dbReference>
<proteinExistence type="predicted"/>
<evidence type="ECO:0000313" key="4">
    <source>
        <dbReference type="Proteomes" id="UP000239485"/>
    </source>
</evidence>
<dbReference type="CDD" id="cd01949">
    <property type="entry name" value="GGDEF"/>
    <property type="match status" value="1"/>
</dbReference>
<dbReference type="NCBIfam" id="TIGR00254">
    <property type="entry name" value="GGDEF"/>
    <property type="match status" value="1"/>
</dbReference>
<gene>
    <name evidence="3" type="ORF">CLV92_10324</name>
</gene>
<dbReference type="SUPFAM" id="SSF141868">
    <property type="entry name" value="EAL domain-like"/>
    <property type="match status" value="1"/>
</dbReference>
<protein>
    <submittedName>
        <fullName evidence="3">Diguanylate cyclase (GGDEF)-like protein</fullName>
    </submittedName>
</protein>